<dbReference type="InterPro" id="IPR025398">
    <property type="entry name" value="DUF4371"/>
</dbReference>
<dbReference type="AlphaFoldDB" id="A0AAD4ZNJ1"/>
<protein>
    <recommendedName>
        <fullName evidence="2">TTF-type domain-containing protein</fullName>
    </recommendedName>
</protein>
<comment type="caution">
    <text evidence="3">The sequence shown here is derived from an EMBL/GenBank/DDBJ whole genome shotgun (WGS) entry which is preliminary data.</text>
</comment>
<keyword evidence="4" id="KW-1185">Reference proteome</keyword>
<dbReference type="Proteomes" id="UP001054821">
    <property type="component" value="Chromosome 1"/>
</dbReference>
<organism evidence="3 4">
    <name type="scientific">Prunus dulcis</name>
    <name type="common">Almond</name>
    <name type="synonym">Amygdalus dulcis</name>
    <dbReference type="NCBI Taxonomy" id="3755"/>
    <lineage>
        <taxon>Eukaryota</taxon>
        <taxon>Viridiplantae</taxon>
        <taxon>Streptophyta</taxon>
        <taxon>Embryophyta</taxon>
        <taxon>Tracheophyta</taxon>
        <taxon>Spermatophyta</taxon>
        <taxon>Magnoliopsida</taxon>
        <taxon>eudicotyledons</taxon>
        <taxon>Gunneridae</taxon>
        <taxon>Pentapetalae</taxon>
        <taxon>rosids</taxon>
        <taxon>fabids</taxon>
        <taxon>Rosales</taxon>
        <taxon>Rosaceae</taxon>
        <taxon>Amygdaloideae</taxon>
        <taxon>Amygdaleae</taxon>
        <taxon>Prunus</taxon>
    </lineage>
</organism>
<dbReference type="PANTHER" id="PTHR45749">
    <property type="match status" value="1"/>
</dbReference>
<reference evidence="3 4" key="1">
    <citation type="journal article" date="2022" name="G3 (Bethesda)">
        <title>Whole-genome sequence and methylome profiling of the almond [Prunus dulcis (Mill.) D.A. Webb] cultivar 'Nonpareil'.</title>
        <authorList>
            <person name="D'Amico-Willman K.M."/>
            <person name="Ouma W.Z."/>
            <person name="Meulia T."/>
            <person name="Sideli G.M."/>
            <person name="Gradziel T.M."/>
            <person name="Fresnedo-Ramirez J."/>
        </authorList>
    </citation>
    <scope>NUCLEOTIDE SEQUENCE [LARGE SCALE GENOMIC DNA]</scope>
    <source>
        <strain evidence="3">Clone GOH B32 T37-40</strain>
    </source>
</reference>
<proteinExistence type="predicted"/>
<accession>A0AAD4ZNJ1</accession>
<name>A0AAD4ZNJ1_PRUDU</name>
<feature type="region of interest" description="Disordered" evidence="1">
    <location>
        <begin position="1"/>
        <end position="24"/>
    </location>
</feature>
<dbReference type="InterPro" id="IPR006580">
    <property type="entry name" value="Znf_TTF"/>
</dbReference>
<dbReference type="PANTHER" id="PTHR45749:SF36">
    <property type="entry name" value="ZINC FINGER MYM-TYPE PROTEIN 1-LIKE"/>
    <property type="match status" value="1"/>
</dbReference>
<evidence type="ECO:0000313" key="3">
    <source>
        <dbReference type="EMBL" id="KAI5351367.1"/>
    </source>
</evidence>
<evidence type="ECO:0000259" key="2">
    <source>
        <dbReference type="SMART" id="SM00597"/>
    </source>
</evidence>
<feature type="domain" description="TTF-type" evidence="2">
    <location>
        <begin position="95"/>
        <end position="188"/>
    </location>
</feature>
<evidence type="ECO:0000313" key="4">
    <source>
        <dbReference type="Proteomes" id="UP001054821"/>
    </source>
</evidence>
<dbReference type="Pfam" id="PF14291">
    <property type="entry name" value="DUF4371"/>
    <property type="match status" value="1"/>
</dbReference>
<dbReference type="EMBL" id="JAJFAZ020000001">
    <property type="protein sequence ID" value="KAI5351367.1"/>
    <property type="molecule type" value="Genomic_DNA"/>
</dbReference>
<feature type="compositionally biased region" description="Low complexity" evidence="1">
    <location>
        <begin position="10"/>
        <end position="24"/>
    </location>
</feature>
<gene>
    <name evidence="3" type="ORF">L3X38_004258</name>
</gene>
<evidence type="ECO:0000256" key="1">
    <source>
        <dbReference type="SAM" id="MobiDB-lite"/>
    </source>
</evidence>
<dbReference type="SMART" id="SM00597">
    <property type="entry name" value="ZnF_TTF"/>
    <property type="match status" value="1"/>
</dbReference>
<sequence length="261" mass="29782">MERHFKRKFSSTTSSSDNVGSSSVRDVGISRDVVGSSKESELQDVLANLPADPRLRPQMLDHDPNIRDEVRRAYLQKSPCQPKDHTFPQTDLLGYDRHFNVKWFDEFDWLEYNISKDVAFCLYCYLFKSNFKIGQGCSDVFTEKQHIQTVLIKQSDQARIDYCICLTAALDCVRFLLKQGLLFRGNDESDTSNNKGNYVELLQFLADHDEKVKAVVLEHALGNLKLIAPTIQKDLVNSCATETIKKIIKDMNGAFFSLLVD</sequence>